<evidence type="ECO:0000256" key="2">
    <source>
        <dbReference type="SAM" id="Phobius"/>
    </source>
</evidence>
<evidence type="ECO:0000256" key="1">
    <source>
        <dbReference type="SAM" id="MobiDB-lite"/>
    </source>
</evidence>
<evidence type="ECO:0008006" key="6">
    <source>
        <dbReference type="Google" id="ProtNLM"/>
    </source>
</evidence>
<evidence type="ECO:0000256" key="3">
    <source>
        <dbReference type="SAM" id="SignalP"/>
    </source>
</evidence>
<dbReference type="AlphaFoldDB" id="A0A2C9LP55"/>
<feature type="signal peptide" evidence="3">
    <location>
        <begin position="1"/>
        <end position="18"/>
    </location>
</feature>
<dbReference type="OrthoDB" id="10323858at2759"/>
<organism evidence="4 5">
    <name type="scientific">Biomphalaria glabrata</name>
    <name type="common">Bloodfluke planorb</name>
    <name type="synonym">Freshwater snail</name>
    <dbReference type="NCBI Taxonomy" id="6526"/>
    <lineage>
        <taxon>Eukaryota</taxon>
        <taxon>Metazoa</taxon>
        <taxon>Spiralia</taxon>
        <taxon>Lophotrochozoa</taxon>
        <taxon>Mollusca</taxon>
        <taxon>Gastropoda</taxon>
        <taxon>Heterobranchia</taxon>
        <taxon>Euthyneura</taxon>
        <taxon>Panpulmonata</taxon>
        <taxon>Hygrophila</taxon>
        <taxon>Lymnaeoidea</taxon>
        <taxon>Planorbidae</taxon>
        <taxon>Biomphalaria</taxon>
    </lineage>
</organism>
<evidence type="ECO:0000313" key="4">
    <source>
        <dbReference type="EnsemblMetazoa" id="BGLB033224-PB"/>
    </source>
</evidence>
<dbReference type="KEGG" id="bgt:106065593"/>
<dbReference type="EnsemblMetazoa" id="BGLB033224-RB">
    <property type="protein sequence ID" value="BGLB033224-PB"/>
    <property type="gene ID" value="BGLB033224"/>
</dbReference>
<name>A0A2C9LP55_BIOGL</name>
<protein>
    <recommendedName>
        <fullName evidence="6">Fibronectin type-III domain-containing protein</fullName>
    </recommendedName>
</protein>
<keyword evidence="2" id="KW-0812">Transmembrane</keyword>
<keyword evidence="2" id="KW-1133">Transmembrane helix</keyword>
<dbReference type="VEuPathDB" id="VectorBase:BGLB033224"/>
<dbReference type="Proteomes" id="UP000076420">
    <property type="component" value="Unassembled WGS sequence"/>
</dbReference>
<dbReference type="VEuPathDB" id="VectorBase:BGLAX_051294"/>
<evidence type="ECO:0000313" key="5">
    <source>
        <dbReference type="Proteomes" id="UP000076420"/>
    </source>
</evidence>
<reference evidence="4" key="1">
    <citation type="submission" date="2020-05" db="UniProtKB">
        <authorList>
            <consortium name="EnsemblMetazoa"/>
        </authorList>
    </citation>
    <scope>IDENTIFICATION</scope>
    <source>
        <strain evidence="4">BB02</strain>
    </source>
</reference>
<feature type="transmembrane region" description="Helical" evidence="2">
    <location>
        <begin position="234"/>
        <end position="260"/>
    </location>
</feature>
<sequence length="402" mass="44404">MAAIFFAITSVLISFVSCDLLCTKEISVCIQNVTLNSVTLSLTVSVEVNMTKWTARACKYGNSSNQNCKEISTTPHDNTTTLKGLDSNTTYQLIITLTTVDTTLHSCPHPFTTQTSPKKRKNKTKKSQKLDPNDSDRLQAFDETLINININKTTFTLSTADLEGTTEAHQTANSQTSFTDQTTRLFQSSPTTNSNFDQVLETTDASTTRASVLNSTVKAVARDDTKQSTMGHGLVWWIAVVGGAGLAVIILLSSLTFLFYRPWRKNKMVQLRRHPPKKTNENLYGKMKTSARTSNSLKRIRKKNSCYSKVLDKETGGEDDQYQRTQSIFSWGTEFDAFDPISERDTVSTKGDYANTTLLFSQANVQALTNTTSSESDLGTGCSPNCSSDELLGKYINANTIV</sequence>
<proteinExistence type="predicted"/>
<feature type="region of interest" description="Disordered" evidence="1">
    <location>
        <begin position="108"/>
        <end position="136"/>
    </location>
</feature>
<feature type="compositionally biased region" description="Basic residues" evidence="1">
    <location>
        <begin position="117"/>
        <end position="127"/>
    </location>
</feature>
<keyword evidence="2" id="KW-0472">Membrane</keyword>
<gene>
    <name evidence="4" type="primary">106065593</name>
</gene>
<feature type="chain" id="PRO_5012858480" description="Fibronectin type-III domain-containing protein" evidence="3">
    <location>
        <begin position="19"/>
        <end position="402"/>
    </location>
</feature>
<accession>A0A2C9LP55</accession>
<keyword evidence="3" id="KW-0732">Signal</keyword>